<protein>
    <recommendedName>
        <fullName evidence="2">Curli production assembly/transport component CsgE</fullName>
    </recommendedName>
</protein>
<dbReference type="Pfam" id="PF10627">
    <property type="entry name" value="CsgE"/>
    <property type="match status" value="1"/>
</dbReference>
<keyword evidence="6" id="KW-1185">Reference proteome</keyword>
<evidence type="ECO:0000256" key="1">
    <source>
        <dbReference type="ARBA" id="ARBA00003989"/>
    </source>
</evidence>
<keyword evidence="3" id="KW-0732">Signal</keyword>
<dbReference type="InterPro" id="IPR018900">
    <property type="entry name" value="Curli_CsgE"/>
</dbReference>
<dbReference type="Proteomes" id="UP001211872">
    <property type="component" value="Chromosome"/>
</dbReference>
<proteinExistence type="predicted"/>
<keyword evidence="4" id="KW-1133">Transmembrane helix</keyword>
<feature type="transmembrane region" description="Helical" evidence="4">
    <location>
        <begin position="20"/>
        <end position="42"/>
    </location>
</feature>
<sequence>MLRQLSLSTLVHWLTCKQPLFRQLASTCFVIWLVLLGCPALAQNERRIPVREGSNAQKTPEVPVKESQAAPLPAKKLEEALRLLLQADSSQTQRRQTAGIESQGLVVDQTITKIGRDFYSVFYTAFEAPPGVNEYNITIIELPARGNSALVSLAVNDETLLEIPLQPKYDLIEEAAIQAVGLASDYLVEAQRVSNQLERGELKGRETY</sequence>
<evidence type="ECO:0000256" key="2">
    <source>
        <dbReference type="ARBA" id="ARBA00014024"/>
    </source>
</evidence>
<keyword evidence="4" id="KW-0472">Membrane</keyword>
<comment type="function">
    <text evidence="1">May be involved in the biogenesis of curli organelles.</text>
</comment>
<keyword evidence="4" id="KW-0812">Transmembrane</keyword>
<gene>
    <name evidence="5" type="ORF">O9Z63_10285</name>
</gene>
<evidence type="ECO:0000256" key="3">
    <source>
        <dbReference type="ARBA" id="ARBA00022729"/>
    </source>
</evidence>
<dbReference type="RefSeq" id="WP_270125106.1">
    <property type="nucleotide sequence ID" value="NZ_CP115396.1"/>
</dbReference>
<accession>A0ABY7PGU3</accession>
<evidence type="ECO:0000256" key="4">
    <source>
        <dbReference type="SAM" id="Phobius"/>
    </source>
</evidence>
<evidence type="ECO:0000313" key="5">
    <source>
        <dbReference type="EMBL" id="WBO82776.1"/>
    </source>
</evidence>
<dbReference type="EMBL" id="CP115396">
    <property type="protein sequence ID" value="WBO82776.1"/>
    <property type="molecule type" value="Genomic_DNA"/>
</dbReference>
<reference evidence="5 6" key="1">
    <citation type="journal article" date="2011" name="Int. J. Syst. Evol. Microbiol.">
        <title>Hymenobacter yonginensis sp. nov., isolated from a mesotrophic artificial lake.</title>
        <authorList>
            <person name="Joung Y."/>
            <person name="Cho S.H."/>
            <person name="Kim H."/>
            <person name="Kim S.B."/>
            <person name="Joh K."/>
        </authorList>
    </citation>
    <scope>NUCLEOTIDE SEQUENCE [LARGE SCALE GENOMIC DNA]</scope>
    <source>
        <strain evidence="5 6">KCTC 22745</strain>
    </source>
</reference>
<evidence type="ECO:0000313" key="6">
    <source>
        <dbReference type="Proteomes" id="UP001211872"/>
    </source>
</evidence>
<organism evidence="5 6">
    <name type="scientific">Hymenobacter yonginensis</name>
    <dbReference type="NCBI Taxonomy" id="748197"/>
    <lineage>
        <taxon>Bacteria</taxon>
        <taxon>Pseudomonadati</taxon>
        <taxon>Bacteroidota</taxon>
        <taxon>Cytophagia</taxon>
        <taxon>Cytophagales</taxon>
        <taxon>Hymenobacteraceae</taxon>
        <taxon>Hymenobacter</taxon>
    </lineage>
</organism>
<name>A0ABY7PGU3_9BACT</name>